<reference evidence="1 2" key="1">
    <citation type="submission" date="2013-12" db="EMBL/GenBank/DDBJ databases">
        <title>Draft genome of the parsitic nematode Ancylostoma duodenale.</title>
        <authorList>
            <person name="Mitreva M."/>
        </authorList>
    </citation>
    <scope>NUCLEOTIDE SEQUENCE [LARGE SCALE GENOMIC DNA]</scope>
    <source>
        <strain evidence="1 2">Zhejiang</strain>
    </source>
</reference>
<dbReference type="OrthoDB" id="5872322at2759"/>
<feature type="non-terminal residue" evidence="1">
    <location>
        <position position="67"/>
    </location>
</feature>
<evidence type="ECO:0000313" key="1">
    <source>
        <dbReference type="EMBL" id="KIH43984.1"/>
    </source>
</evidence>
<dbReference type="AlphaFoldDB" id="A0A0C2FB17"/>
<sequence>MFMTKYVMTRAPTPPHSSTVVILKEQFFSGVKGGIQWPVPPRLSQSDDVVLDLPGVHHQILDGSLQR</sequence>
<dbReference type="EMBL" id="KN781240">
    <property type="protein sequence ID" value="KIH43984.1"/>
    <property type="molecule type" value="Genomic_DNA"/>
</dbReference>
<accession>A0A0C2FB17</accession>
<keyword evidence="2" id="KW-1185">Reference proteome</keyword>
<protein>
    <submittedName>
        <fullName evidence="1">Uncharacterized protein</fullName>
    </submittedName>
</protein>
<organism evidence="1 2">
    <name type="scientific">Ancylostoma duodenale</name>
    <dbReference type="NCBI Taxonomy" id="51022"/>
    <lineage>
        <taxon>Eukaryota</taxon>
        <taxon>Metazoa</taxon>
        <taxon>Ecdysozoa</taxon>
        <taxon>Nematoda</taxon>
        <taxon>Chromadorea</taxon>
        <taxon>Rhabditida</taxon>
        <taxon>Rhabditina</taxon>
        <taxon>Rhabditomorpha</taxon>
        <taxon>Strongyloidea</taxon>
        <taxon>Ancylostomatidae</taxon>
        <taxon>Ancylostomatinae</taxon>
        <taxon>Ancylostoma</taxon>
    </lineage>
</organism>
<dbReference type="Proteomes" id="UP000054047">
    <property type="component" value="Unassembled WGS sequence"/>
</dbReference>
<gene>
    <name evidence="1" type="ORF">ANCDUO_26003</name>
</gene>
<evidence type="ECO:0000313" key="2">
    <source>
        <dbReference type="Proteomes" id="UP000054047"/>
    </source>
</evidence>
<proteinExistence type="predicted"/>
<name>A0A0C2FB17_9BILA</name>